<evidence type="ECO:0000313" key="6">
    <source>
        <dbReference type="EMBL" id="CEK69699.1"/>
    </source>
</evidence>
<dbReference type="InterPro" id="IPR056691">
    <property type="entry name" value="DUF7789"/>
</dbReference>
<accession>A0A0B6ZMR7</accession>
<feature type="transmembrane region" description="Helical" evidence="1">
    <location>
        <begin position="53"/>
        <end position="71"/>
    </location>
</feature>
<evidence type="ECO:0000256" key="1">
    <source>
        <dbReference type="SAM" id="Phobius"/>
    </source>
</evidence>
<evidence type="ECO:0000313" key="5">
    <source>
        <dbReference type="EMBL" id="CEK69698.1"/>
    </source>
</evidence>
<dbReference type="AlphaFoldDB" id="A0A0B6ZMR7"/>
<reference evidence="4" key="1">
    <citation type="submission" date="2014-12" db="EMBL/GenBank/DDBJ databases">
        <title>Insight into the proteome of Arion vulgaris.</title>
        <authorList>
            <person name="Aradska J."/>
            <person name="Bulat T."/>
            <person name="Smidak R."/>
            <person name="Sarate P."/>
            <person name="Gangsoo J."/>
            <person name="Sialana F."/>
            <person name="Bilban M."/>
            <person name="Lubec G."/>
        </authorList>
    </citation>
    <scope>NUCLEOTIDE SEQUENCE</scope>
    <source>
        <tissue evidence="4">Skin</tissue>
    </source>
</reference>
<keyword evidence="1" id="KW-0812">Transmembrane</keyword>
<evidence type="ECO:0000313" key="3">
    <source>
        <dbReference type="EMBL" id="CEK69696.1"/>
    </source>
</evidence>
<feature type="transmembrane region" description="Helical" evidence="1">
    <location>
        <begin position="247"/>
        <end position="266"/>
    </location>
</feature>
<feature type="transmembrane region" description="Helical" evidence="1">
    <location>
        <begin position="287"/>
        <end position="309"/>
    </location>
</feature>
<dbReference type="EMBL" id="HACG01022834">
    <property type="protein sequence ID" value="CEK69699.1"/>
    <property type="molecule type" value="Transcribed_RNA"/>
</dbReference>
<dbReference type="Pfam" id="PF25044">
    <property type="entry name" value="DUF7789"/>
    <property type="match status" value="2"/>
</dbReference>
<protein>
    <recommendedName>
        <fullName evidence="2">DUF7789 domain-containing protein</fullName>
    </recommendedName>
</protein>
<evidence type="ECO:0000313" key="4">
    <source>
        <dbReference type="EMBL" id="CEK69697.1"/>
    </source>
</evidence>
<proteinExistence type="predicted"/>
<organism evidence="4">
    <name type="scientific">Arion vulgaris</name>
    <dbReference type="NCBI Taxonomy" id="1028688"/>
    <lineage>
        <taxon>Eukaryota</taxon>
        <taxon>Metazoa</taxon>
        <taxon>Spiralia</taxon>
        <taxon>Lophotrochozoa</taxon>
        <taxon>Mollusca</taxon>
        <taxon>Gastropoda</taxon>
        <taxon>Heterobranchia</taxon>
        <taxon>Euthyneura</taxon>
        <taxon>Panpulmonata</taxon>
        <taxon>Eupulmonata</taxon>
        <taxon>Stylommatophora</taxon>
        <taxon>Helicina</taxon>
        <taxon>Arionoidea</taxon>
        <taxon>Arionidae</taxon>
        <taxon>Arion</taxon>
    </lineage>
</organism>
<gene>
    <name evidence="4" type="primary">ORF71245</name>
    <name evidence="3" type="synonym">ORF71242</name>
    <name evidence="5" type="synonym">ORF71249</name>
    <name evidence="6" type="synonym">ORF71252</name>
</gene>
<sequence length="333" mass="37257">MNGVESKAIMAKVVEPESHITFADMGIPTSDQLQNTVVGKARPFSDISNTEKVYISFVLVSVVATVILTTCRLTTTDVKSTDFTLCIILLINTAFCFWFVFEGVLRERPCEIIILNIATVVIVVYLIANYVTGIQNVLKLAQLIATSIICPALFILGLFITWNYFVSRRFVFWIVGANEALQTFYINLLIFQDFLKFDLQLESSIVVIVMTTAHEICLQDIIILSVGGVTTIVKFIVGYISMPRESVFGAVLFFLLSPAELVYIIYKLNEIFKKESSHYEEVVITIVTCYILTLAVNVIVIITGIIAVINFGKGLKQKLQDNKNRAQHKIQGV</sequence>
<feature type="transmembrane region" description="Helical" evidence="1">
    <location>
        <begin position="83"/>
        <end position="101"/>
    </location>
</feature>
<dbReference type="EMBL" id="HACG01022833">
    <property type="protein sequence ID" value="CEK69698.1"/>
    <property type="molecule type" value="Transcribed_RNA"/>
</dbReference>
<feature type="transmembrane region" description="Helical" evidence="1">
    <location>
        <begin position="113"/>
        <end position="131"/>
    </location>
</feature>
<keyword evidence="1" id="KW-1133">Transmembrane helix</keyword>
<name>A0A0B6ZMR7_9EUPU</name>
<evidence type="ECO:0000259" key="2">
    <source>
        <dbReference type="Pfam" id="PF25044"/>
    </source>
</evidence>
<feature type="domain" description="DUF7789" evidence="2">
    <location>
        <begin position="175"/>
        <end position="303"/>
    </location>
</feature>
<feature type="domain" description="DUF7789" evidence="2">
    <location>
        <begin position="38"/>
        <end position="153"/>
    </location>
</feature>
<dbReference type="PANTHER" id="PTHR39299:SF1">
    <property type="entry name" value="TRANSMEMBRANE PROTEIN"/>
    <property type="match status" value="1"/>
</dbReference>
<dbReference type="PANTHER" id="PTHR39299">
    <property type="entry name" value="TRANSMEMBRANE PROTEIN"/>
    <property type="match status" value="1"/>
</dbReference>
<keyword evidence="1" id="KW-0472">Membrane</keyword>
<dbReference type="EMBL" id="HACG01022832">
    <property type="protein sequence ID" value="CEK69697.1"/>
    <property type="molecule type" value="Transcribed_RNA"/>
</dbReference>
<feature type="transmembrane region" description="Helical" evidence="1">
    <location>
        <begin position="143"/>
        <end position="164"/>
    </location>
</feature>
<feature type="transmembrane region" description="Helical" evidence="1">
    <location>
        <begin position="221"/>
        <end position="241"/>
    </location>
</feature>
<dbReference type="EMBL" id="HACG01022831">
    <property type="protein sequence ID" value="CEK69696.1"/>
    <property type="molecule type" value="Transcribed_RNA"/>
</dbReference>